<dbReference type="RefSeq" id="WP_053182868.1">
    <property type="nucleotide sequence ID" value="NZ_LGIA01000148.1"/>
</dbReference>
<dbReference type="PANTHER" id="PTHR34512">
    <property type="entry name" value="CELL SURFACE PROTEIN"/>
    <property type="match status" value="1"/>
</dbReference>
<feature type="domain" description="Pyrrolo-quinoline quinone repeat" evidence="2">
    <location>
        <begin position="265"/>
        <end position="424"/>
    </location>
</feature>
<keyword evidence="1" id="KW-0812">Transmembrane</keyword>
<dbReference type="STRING" id="1409788.NC99_20860"/>
<feature type="domain" description="Pyrrolo-quinoline quinone repeat" evidence="2">
    <location>
        <begin position="517"/>
        <end position="581"/>
    </location>
</feature>
<evidence type="ECO:0000313" key="4">
    <source>
        <dbReference type="Proteomes" id="UP000036958"/>
    </source>
</evidence>
<dbReference type="InterPro" id="IPR011047">
    <property type="entry name" value="Quinoprotein_ADH-like_sf"/>
</dbReference>
<evidence type="ECO:0000256" key="1">
    <source>
        <dbReference type="SAM" id="Phobius"/>
    </source>
</evidence>
<protein>
    <recommendedName>
        <fullName evidence="2">Pyrrolo-quinoline quinone repeat domain-containing protein</fullName>
    </recommendedName>
</protein>
<name>A0A0L8V9W6_9BACT</name>
<dbReference type="EMBL" id="LGIA01000148">
    <property type="protein sequence ID" value="KOH45224.1"/>
    <property type="molecule type" value="Genomic_DNA"/>
</dbReference>
<proteinExistence type="predicted"/>
<feature type="transmembrane region" description="Helical" evidence="1">
    <location>
        <begin position="20"/>
        <end position="38"/>
    </location>
</feature>
<dbReference type="Gene3D" id="2.40.10.480">
    <property type="match status" value="1"/>
</dbReference>
<dbReference type="PANTHER" id="PTHR34512:SF30">
    <property type="entry name" value="OUTER MEMBRANE PROTEIN ASSEMBLY FACTOR BAMB"/>
    <property type="match status" value="1"/>
</dbReference>
<dbReference type="SUPFAM" id="SSF50998">
    <property type="entry name" value="Quinoprotein alcohol dehydrogenase-like"/>
    <property type="match status" value="1"/>
</dbReference>
<dbReference type="AlphaFoldDB" id="A0A0L8V9W6"/>
<dbReference type="InterPro" id="IPR002372">
    <property type="entry name" value="PQQ_rpt_dom"/>
</dbReference>
<evidence type="ECO:0000313" key="3">
    <source>
        <dbReference type="EMBL" id="KOH45224.1"/>
    </source>
</evidence>
<feature type="transmembrane region" description="Helical" evidence="1">
    <location>
        <begin position="137"/>
        <end position="155"/>
    </location>
</feature>
<dbReference type="Gene3D" id="2.130.10.10">
    <property type="entry name" value="YVTN repeat-like/Quinoprotein amine dehydrogenase"/>
    <property type="match status" value="1"/>
</dbReference>
<dbReference type="SMART" id="SM00564">
    <property type="entry name" value="PQQ"/>
    <property type="match status" value="4"/>
</dbReference>
<organism evidence="3 4">
    <name type="scientific">Sunxiuqinia dokdonensis</name>
    <dbReference type="NCBI Taxonomy" id="1409788"/>
    <lineage>
        <taxon>Bacteria</taxon>
        <taxon>Pseudomonadati</taxon>
        <taxon>Bacteroidota</taxon>
        <taxon>Bacteroidia</taxon>
        <taxon>Marinilabiliales</taxon>
        <taxon>Prolixibacteraceae</taxon>
        <taxon>Sunxiuqinia</taxon>
    </lineage>
</organism>
<keyword evidence="4" id="KW-1185">Reference proteome</keyword>
<keyword evidence="1" id="KW-1133">Transmembrane helix</keyword>
<evidence type="ECO:0000259" key="2">
    <source>
        <dbReference type="Pfam" id="PF13360"/>
    </source>
</evidence>
<dbReference type="OrthoDB" id="1007027at2"/>
<reference evidence="4" key="1">
    <citation type="submission" date="2015-07" db="EMBL/GenBank/DDBJ databases">
        <title>Genome sequencing of Sunxiuqinia dokdonensis strain SK.</title>
        <authorList>
            <person name="Ahn S."/>
            <person name="Kim B.-C."/>
        </authorList>
    </citation>
    <scope>NUCLEOTIDE SEQUENCE [LARGE SCALE GENOMIC DNA]</scope>
    <source>
        <strain evidence="4">SK</strain>
    </source>
</reference>
<sequence>MNKMNWTLKDKMNVAKGIAWFAVLFSLIVSVMLIANYLQLKTVDPLESPALQTLVERLHENPQDEALKEDIRALDLLIRKAYFTSQWQIRTGAYLLLFGVVVFVLAIRYLKSLRNELDELESIEKDAFLDKQLARKWLIYTGAGLFILAMMSGVFSNNILDDYEPKSLAENQLSSDVEVIEVQPVEESQVEPIAETESQAAEELVQPETAIEEPEVVAEAVPEQQAAPAATKATLPTREQMRANYPFFRGPAGDGIAYQTKVPEKFDAASGDNVLWKVKVPKHGYNSPIVWGDQLFVTGADNEARVVYCYNKNTGDLLWEAKADQIAGSPAKMPKVTEDTGLAAPTMATNGVAVFALFGTGDVIALDFSGKRLWAKNLGVPDNHYGHSSSLIIYKDKLLIQYDTNRGAKVLALSTNDGSNQWETVRDVRISWASPVLADVDGKTQLILTGEPLVAGYDPENGKELWTVDCMMGEVGPSVGYADGVVYAANEYATLAAIKVGSAAEVIWEESEYLPEVASPLAKDGLLMIATSYGVLACYDAKDGSKYWEQEYGDGIYASPIYADGKVYVMDMGGNLHVIKLAEEFELVAESELGEKSVCSPVFADGKMYLRGFDHLYCIGN</sequence>
<accession>A0A0L8V9W6</accession>
<gene>
    <name evidence="3" type="ORF">NC99_20860</name>
</gene>
<dbReference type="Pfam" id="PF13360">
    <property type="entry name" value="PQQ_2"/>
    <property type="match status" value="2"/>
</dbReference>
<dbReference type="Proteomes" id="UP000036958">
    <property type="component" value="Unassembled WGS sequence"/>
</dbReference>
<keyword evidence="1" id="KW-0472">Membrane</keyword>
<feature type="transmembrane region" description="Helical" evidence="1">
    <location>
        <begin position="92"/>
        <end position="110"/>
    </location>
</feature>
<dbReference type="InterPro" id="IPR015943">
    <property type="entry name" value="WD40/YVTN_repeat-like_dom_sf"/>
</dbReference>
<comment type="caution">
    <text evidence="3">The sequence shown here is derived from an EMBL/GenBank/DDBJ whole genome shotgun (WGS) entry which is preliminary data.</text>
</comment>
<dbReference type="InterPro" id="IPR018391">
    <property type="entry name" value="PQQ_b-propeller_rpt"/>
</dbReference>